<dbReference type="RefSeq" id="WP_269834607.1">
    <property type="nucleotide sequence ID" value="NZ_JAPZLR010000001.1"/>
</dbReference>
<sequence>MAKKPAVTAMIVALIVPVLVMERLRRFGFVQTLTRHRARMFHRDDAAQVTQSAL</sequence>
<accession>A0A9X3QYJ5</accession>
<keyword evidence="1" id="KW-0472">Membrane</keyword>
<dbReference type="AlphaFoldDB" id="A0A9X3QYJ5"/>
<evidence type="ECO:0000313" key="2">
    <source>
        <dbReference type="EMBL" id="MCZ7936309.1"/>
    </source>
</evidence>
<keyword evidence="1" id="KW-0812">Transmembrane</keyword>
<keyword evidence="1" id="KW-1133">Transmembrane helix</keyword>
<organism evidence="2 3">
    <name type="scientific">Agrobacterium salinitolerans</name>
    <dbReference type="NCBI Taxonomy" id="1183413"/>
    <lineage>
        <taxon>Bacteria</taxon>
        <taxon>Pseudomonadati</taxon>
        <taxon>Pseudomonadota</taxon>
        <taxon>Alphaproteobacteria</taxon>
        <taxon>Hyphomicrobiales</taxon>
        <taxon>Rhizobiaceae</taxon>
        <taxon>Rhizobium/Agrobacterium group</taxon>
        <taxon>Agrobacterium</taxon>
    </lineage>
</organism>
<evidence type="ECO:0000256" key="1">
    <source>
        <dbReference type="SAM" id="Phobius"/>
    </source>
</evidence>
<feature type="transmembrane region" description="Helical" evidence="1">
    <location>
        <begin position="6"/>
        <end position="24"/>
    </location>
</feature>
<dbReference type="Proteomes" id="UP001151018">
    <property type="component" value="Unassembled WGS sequence"/>
</dbReference>
<protein>
    <submittedName>
        <fullName evidence="2">Uncharacterized protein</fullName>
    </submittedName>
</protein>
<gene>
    <name evidence="2" type="ORF">O9X88_02015</name>
</gene>
<dbReference type="EMBL" id="JAPZLR010000001">
    <property type="protein sequence ID" value="MCZ7936309.1"/>
    <property type="molecule type" value="Genomic_DNA"/>
</dbReference>
<name>A0A9X3QYJ5_9HYPH</name>
<evidence type="ECO:0000313" key="3">
    <source>
        <dbReference type="Proteomes" id="UP001151018"/>
    </source>
</evidence>
<reference evidence="2" key="1">
    <citation type="submission" date="2022-12" db="EMBL/GenBank/DDBJ databases">
        <title>Draft genome sequences of 22 rhizogenic Agrobacterium biovar 1 strains, the causative agent of hairy root disease.</title>
        <authorList>
            <person name="Kim N."/>
            <person name="Vargas P."/>
            <person name="Rediers H."/>
        </authorList>
    </citation>
    <scope>NUCLEOTIDE SEQUENCE</scope>
    <source>
        <strain evidence="2">ST15.13.006</strain>
    </source>
</reference>
<comment type="caution">
    <text evidence="2">The sequence shown here is derived from an EMBL/GenBank/DDBJ whole genome shotgun (WGS) entry which is preliminary data.</text>
</comment>
<proteinExistence type="predicted"/>